<accession>Q2S0U6</accession>
<dbReference type="STRING" id="309807.SRU_2079"/>
<dbReference type="OrthoDB" id="1495638at2"/>
<dbReference type="KEGG" id="sru:SRU_2079"/>
<dbReference type="AlphaFoldDB" id="Q2S0U6"/>
<evidence type="ECO:0000313" key="1">
    <source>
        <dbReference type="EMBL" id="ABC44953.1"/>
    </source>
</evidence>
<dbReference type="HOGENOM" id="CLU_924020_0_0_10"/>
<dbReference type="eggNOG" id="ENOG5032J5X">
    <property type="taxonomic scope" value="Bacteria"/>
</dbReference>
<sequence length="322" mass="34806">MHARRQERTAMQSISAAVHIQGPTVRYAEVTRDGSDVDLRRFGAETFEVDVARALWGDTSPEPLDAITATLSRIFDDTDASKAGLVLHPVDAYSFLMPLPEGLSAEERDRRVAYQAALVTNTRSPGALHTVSRPVRTAVEDGETIEWVHVLAVPQQVEARMETLFAEVPGMDTTGRILSAEAAAHLLEISEEDGTPTMSADDADEYQLAIGQYAGHTEYALTRNGSWHHAHAAQNAPTAEDQAYYAVGMLNRIGVAPDALETLVAYGAEVDAVADGPFESVFGDVPTLLDPFGRLHRIWEPDAEQPGEYVPCIGGALALSAE</sequence>
<gene>
    <name evidence="1" type="ordered locus">SRU_2079</name>
</gene>
<protein>
    <submittedName>
        <fullName evidence="1">Uncharacterized protein</fullName>
    </submittedName>
</protein>
<proteinExistence type="predicted"/>
<dbReference type="Proteomes" id="UP000008674">
    <property type="component" value="Chromosome"/>
</dbReference>
<organism evidence="1 2">
    <name type="scientific">Salinibacter ruber (strain DSM 13855 / M31)</name>
    <dbReference type="NCBI Taxonomy" id="309807"/>
    <lineage>
        <taxon>Bacteria</taxon>
        <taxon>Pseudomonadati</taxon>
        <taxon>Rhodothermota</taxon>
        <taxon>Rhodothermia</taxon>
        <taxon>Rhodothermales</taxon>
        <taxon>Salinibacteraceae</taxon>
        <taxon>Salinibacter</taxon>
    </lineage>
</organism>
<name>Q2S0U6_SALRD</name>
<keyword evidence="2" id="KW-1185">Reference proteome</keyword>
<dbReference type="EMBL" id="CP000159">
    <property type="protein sequence ID" value="ABC44953.1"/>
    <property type="molecule type" value="Genomic_DNA"/>
</dbReference>
<dbReference type="EnsemblBacteria" id="ABC44953">
    <property type="protein sequence ID" value="ABC44953"/>
    <property type="gene ID" value="SRU_2079"/>
</dbReference>
<reference evidence="1 2" key="1">
    <citation type="journal article" date="2005" name="Proc. Natl. Acad. Sci. U.S.A.">
        <title>The genome of Salinibacter ruber: convergence and gene exchange among hyperhalophilic bacteria and archaea.</title>
        <authorList>
            <person name="Mongodin E.F."/>
            <person name="Nelson K.E."/>
            <person name="Daugherty S."/>
            <person name="Deboy R.T."/>
            <person name="Wister J."/>
            <person name="Khouri H."/>
            <person name="Weidman J."/>
            <person name="Walsh D.A."/>
            <person name="Papke R.T."/>
            <person name="Sanchez Perez G."/>
            <person name="Sharma A.K."/>
            <person name="Nesbo C.L."/>
            <person name="MacLeod D."/>
            <person name="Bapteste E."/>
            <person name="Doolittle W.F."/>
            <person name="Charlebois R.L."/>
            <person name="Legault B."/>
            <person name="Rodriguez-Valera F."/>
        </authorList>
    </citation>
    <scope>NUCLEOTIDE SEQUENCE [LARGE SCALE GENOMIC DNA]</scope>
    <source>
        <strain evidence="2">DSM 13855 / CECT 5946 / M31</strain>
    </source>
</reference>
<evidence type="ECO:0000313" key="2">
    <source>
        <dbReference type="Proteomes" id="UP000008674"/>
    </source>
</evidence>